<sequence>MRENEHFIDLNYAVYLRIKEIQNTFNIKSTSKLAEMAGVNKSTISMLKTKREKTVTLQTIRLICDAVGITLAEFFNSPLFPNDQEKRLIEG</sequence>
<dbReference type="CDD" id="cd00093">
    <property type="entry name" value="HTH_XRE"/>
    <property type="match status" value="1"/>
</dbReference>
<dbReference type="SUPFAM" id="SSF47413">
    <property type="entry name" value="lambda repressor-like DNA-binding domains"/>
    <property type="match status" value="1"/>
</dbReference>
<evidence type="ECO:0000259" key="1">
    <source>
        <dbReference type="PROSITE" id="PS50943"/>
    </source>
</evidence>
<dbReference type="OrthoDB" id="1653111at2"/>
<dbReference type="SMART" id="SM00530">
    <property type="entry name" value="HTH_XRE"/>
    <property type="match status" value="1"/>
</dbReference>
<reference evidence="4 5" key="1">
    <citation type="journal article" date="2019" name="Nat. Med.">
        <title>A library of human gut bacterial isolates paired with longitudinal multiomics data enables mechanistic microbiome research.</title>
        <authorList>
            <person name="Poyet M."/>
            <person name="Groussin M."/>
            <person name="Gibbons S.M."/>
            <person name="Avila-Pacheco J."/>
            <person name="Jiang X."/>
            <person name="Kearney S.M."/>
            <person name="Perrotta A.R."/>
            <person name="Berdy B."/>
            <person name="Zhao S."/>
            <person name="Lieberman T.D."/>
            <person name="Swanson P.K."/>
            <person name="Smith M."/>
            <person name="Roesemann S."/>
            <person name="Alexander J.E."/>
            <person name="Rich S.A."/>
            <person name="Livny J."/>
            <person name="Vlamakis H."/>
            <person name="Clish C."/>
            <person name="Bullock K."/>
            <person name="Deik A."/>
            <person name="Scott J."/>
            <person name="Pierce K.A."/>
            <person name="Xavier R.J."/>
            <person name="Alm E.J."/>
        </authorList>
    </citation>
    <scope>NUCLEOTIDE SEQUENCE [LARGE SCALE GENOMIC DNA]</scope>
    <source>
        <strain evidence="2 4">BIOML-A4</strain>
        <strain evidence="3 5">BIOML-A5</strain>
    </source>
</reference>
<dbReference type="InterPro" id="IPR010982">
    <property type="entry name" value="Lambda_DNA-bd_dom_sf"/>
</dbReference>
<dbReference type="Pfam" id="PF13443">
    <property type="entry name" value="HTH_26"/>
    <property type="match status" value="1"/>
</dbReference>
<proteinExistence type="predicted"/>
<evidence type="ECO:0000313" key="4">
    <source>
        <dbReference type="Proteomes" id="UP000433575"/>
    </source>
</evidence>
<evidence type="ECO:0000313" key="2">
    <source>
        <dbReference type="EMBL" id="MSA90180.1"/>
    </source>
</evidence>
<dbReference type="Proteomes" id="UP000480929">
    <property type="component" value="Unassembled WGS sequence"/>
</dbReference>
<dbReference type="GO" id="GO:0003677">
    <property type="term" value="F:DNA binding"/>
    <property type="evidence" value="ECO:0007669"/>
    <property type="project" value="InterPro"/>
</dbReference>
<dbReference type="PROSITE" id="PS50943">
    <property type="entry name" value="HTH_CROC1"/>
    <property type="match status" value="1"/>
</dbReference>
<protein>
    <submittedName>
        <fullName evidence="2">Helix-turn-helix domain-containing protein</fullName>
    </submittedName>
</protein>
<dbReference type="EMBL" id="WKPI01000023">
    <property type="protein sequence ID" value="MSC33910.1"/>
    <property type="molecule type" value="Genomic_DNA"/>
</dbReference>
<dbReference type="Proteomes" id="UP000433575">
    <property type="component" value="Unassembled WGS sequence"/>
</dbReference>
<dbReference type="GeneID" id="42454902"/>
<dbReference type="EMBL" id="WKPJ01000021">
    <property type="protein sequence ID" value="MSA90180.1"/>
    <property type="molecule type" value="Genomic_DNA"/>
</dbReference>
<name>A0A6N7S980_9FIRM</name>
<dbReference type="RefSeq" id="WP_020223007.1">
    <property type="nucleotide sequence ID" value="NZ_AP031450.1"/>
</dbReference>
<organism evidence="2 4">
    <name type="scientific">Holdemania massiliensis</name>
    <dbReference type="NCBI Taxonomy" id="1468449"/>
    <lineage>
        <taxon>Bacteria</taxon>
        <taxon>Bacillati</taxon>
        <taxon>Bacillota</taxon>
        <taxon>Erysipelotrichia</taxon>
        <taxon>Erysipelotrichales</taxon>
        <taxon>Erysipelotrichaceae</taxon>
        <taxon>Holdemania</taxon>
    </lineage>
</organism>
<comment type="caution">
    <text evidence="2">The sequence shown here is derived from an EMBL/GenBank/DDBJ whole genome shotgun (WGS) entry which is preliminary data.</text>
</comment>
<dbReference type="AlphaFoldDB" id="A0A6N7S980"/>
<dbReference type="Gene3D" id="1.10.260.40">
    <property type="entry name" value="lambda repressor-like DNA-binding domains"/>
    <property type="match status" value="1"/>
</dbReference>
<evidence type="ECO:0000313" key="5">
    <source>
        <dbReference type="Proteomes" id="UP000480929"/>
    </source>
</evidence>
<feature type="domain" description="HTH cro/C1-type" evidence="1">
    <location>
        <begin position="31"/>
        <end position="74"/>
    </location>
</feature>
<gene>
    <name evidence="3" type="ORF">GKD88_12350</name>
    <name evidence="2" type="ORF">GKE08_12680</name>
</gene>
<accession>A0A6N7S980</accession>
<evidence type="ECO:0000313" key="3">
    <source>
        <dbReference type="EMBL" id="MSC33910.1"/>
    </source>
</evidence>
<keyword evidence="5" id="KW-1185">Reference proteome</keyword>
<dbReference type="InterPro" id="IPR001387">
    <property type="entry name" value="Cro/C1-type_HTH"/>
</dbReference>